<dbReference type="GO" id="GO:0001666">
    <property type="term" value="P:response to hypoxia"/>
    <property type="evidence" value="ECO:0007669"/>
    <property type="project" value="TreeGrafter"/>
</dbReference>
<dbReference type="PANTHER" id="PTHR31650">
    <property type="entry name" value="O-ACYLTRANSFERASE (WSD1-LIKE) FAMILY PROTEIN"/>
    <property type="match status" value="1"/>
</dbReference>
<evidence type="ECO:0000256" key="6">
    <source>
        <dbReference type="ARBA" id="ARBA00022679"/>
    </source>
</evidence>
<dbReference type="GO" id="GO:0006071">
    <property type="term" value="P:glycerol metabolic process"/>
    <property type="evidence" value="ECO:0007669"/>
    <property type="project" value="UniProtKB-KW"/>
</dbReference>
<evidence type="ECO:0000256" key="8">
    <source>
        <dbReference type="ARBA" id="ARBA00023098"/>
    </source>
</evidence>
<dbReference type="InterPro" id="IPR023213">
    <property type="entry name" value="CAT-like_dom_sf"/>
</dbReference>
<evidence type="ECO:0000256" key="11">
    <source>
        <dbReference type="SAM" id="MobiDB-lite"/>
    </source>
</evidence>
<evidence type="ECO:0000256" key="2">
    <source>
        <dbReference type="ARBA" id="ARBA00005189"/>
    </source>
</evidence>
<name>A0A6J4MGZ5_9BACT</name>
<dbReference type="GO" id="GO:0005886">
    <property type="term" value="C:plasma membrane"/>
    <property type="evidence" value="ECO:0007669"/>
    <property type="project" value="TreeGrafter"/>
</dbReference>
<keyword evidence="7" id="KW-0319">Glycerol metabolism</keyword>
<feature type="domain" description="O-acyltransferase WSD1 C-terminal" evidence="13">
    <location>
        <begin position="325"/>
        <end position="468"/>
    </location>
</feature>
<dbReference type="InterPro" id="IPR004255">
    <property type="entry name" value="O-acyltransferase_WSD1_N"/>
</dbReference>
<feature type="region of interest" description="Disordered" evidence="11">
    <location>
        <begin position="476"/>
        <end position="500"/>
    </location>
</feature>
<keyword evidence="5" id="KW-0444">Lipid biosynthesis</keyword>
<gene>
    <name evidence="14" type="ORF">AVDCRST_MAG11-3998</name>
</gene>
<evidence type="ECO:0000259" key="12">
    <source>
        <dbReference type="Pfam" id="PF03007"/>
    </source>
</evidence>
<dbReference type="SUPFAM" id="SSF52777">
    <property type="entry name" value="CoA-dependent acyltransferases"/>
    <property type="match status" value="2"/>
</dbReference>
<comment type="pathway">
    <text evidence="2">Lipid metabolism.</text>
</comment>
<feature type="domain" description="O-acyltransferase WSD1-like N-terminal" evidence="12">
    <location>
        <begin position="18"/>
        <end position="283"/>
    </location>
</feature>
<dbReference type="GO" id="GO:0019432">
    <property type="term" value="P:triglyceride biosynthetic process"/>
    <property type="evidence" value="ECO:0007669"/>
    <property type="project" value="UniProtKB-UniPathway"/>
</dbReference>
<evidence type="ECO:0000313" key="14">
    <source>
        <dbReference type="EMBL" id="CAA9359108.1"/>
    </source>
</evidence>
<dbReference type="GO" id="GO:0051701">
    <property type="term" value="P:biological process involved in interaction with host"/>
    <property type="evidence" value="ECO:0007669"/>
    <property type="project" value="TreeGrafter"/>
</dbReference>
<keyword evidence="8" id="KW-0443">Lipid metabolism</keyword>
<feature type="non-terminal residue" evidence="14">
    <location>
        <position position="500"/>
    </location>
</feature>
<evidence type="ECO:0000256" key="3">
    <source>
        <dbReference type="ARBA" id="ARBA00009587"/>
    </source>
</evidence>
<evidence type="ECO:0000256" key="4">
    <source>
        <dbReference type="ARBA" id="ARBA00013244"/>
    </source>
</evidence>
<dbReference type="GO" id="GO:0071731">
    <property type="term" value="P:response to nitric oxide"/>
    <property type="evidence" value="ECO:0007669"/>
    <property type="project" value="TreeGrafter"/>
</dbReference>
<dbReference type="InterPro" id="IPR009721">
    <property type="entry name" value="O-acyltransferase_WSD1_C"/>
</dbReference>
<dbReference type="InterPro" id="IPR045034">
    <property type="entry name" value="O-acyltransferase_WSD1-like"/>
</dbReference>
<dbReference type="GO" id="GO:0004144">
    <property type="term" value="F:diacylglycerol O-acyltransferase activity"/>
    <property type="evidence" value="ECO:0007669"/>
    <property type="project" value="UniProtKB-EC"/>
</dbReference>
<dbReference type="NCBIfam" id="TIGR02946">
    <property type="entry name" value="acyl_WS_DGAT"/>
    <property type="match status" value="1"/>
</dbReference>
<evidence type="ECO:0000256" key="7">
    <source>
        <dbReference type="ARBA" id="ARBA00022798"/>
    </source>
</evidence>
<keyword evidence="9 14" id="KW-0012">Acyltransferase</keyword>
<protein>
    <recommendedName>
        <fullName evidence="4">diacylglycerol O-acyltransferase</fullName>
        <ecNumber evidence="4">2.3.1.20</ecNumber>
    </recommendedName>
</protein>
<dbReference type="EMBL" id="CADCTU010000854">
    <property type="protein sequence ID" value="CAA9359108.1"/>
    <property type="molecule type" value="Genomic_DNA"/>
</dbReference>
<reference evidence="14" key="1">
    <citation type="submission" date="2020-02" db="EMBL/GenBank/DDBJ databases">
        <authorList>
            <person name="Meier V. D."/>
        </authorList>
    </citation>
    <scope>NUCLEOTIDE SEQUENCE</scope>
    <source>
        <strain evidence="14">AVDCRST_MAG11</strain>
    </source>
</reference>
<comment type="similarity">
    <text evidence="3">Belongs to the long-chain O-acyltransferase family.</text>
</comment>
<dbReference type="UniPathway" id="UPA00282"/>
<sequence length="500" mass="54497">MRNRVRLSAMGQQHGDRLSAVDASFLAQEGTNSHMHVGAVTIFEGPPPAYEDFTNHIRGRLHLVPRYRQKLAVPPLETGRPLWVDDTSFNLEYHVRHTALPKPGSEMQLRALAARIHSQRLDRSKPLWEVWLVQGLEENRFALIFKTHHALVDGVSGVDLATVLFDLTPVPVAGPHEGEPWVPKRQPSAADLAARGIKGLVRTPVHLATRAAVAATRPAETIEATREAIEGIGEVAWAALNPAPETPLNVEIGPHRRFVFVRNELSDFKVVKDAFGGTVNDVVLTVVAGALQKWLRSRAIRTEGLELRALVPVSIRTEDEHHQLGNRIAAMRGPLPVYVEDPVARLRVVKQAMDGLKESKQAIGAEVLAAAQNFAPPTVLAQASRLNFSTRLFNLIVTNVPGPQFPLYVLGRELQDLFPVAFLPKDHGLAVAIMSYNGGMDFGLLGDYDAIPDLEQVGEAVQSSLAELVAAARAQNASKKGAKAGSNGRKDKAARPRAQA</sequence>
<accession>A0A6J4MGZ5</accession>
<dbReference type="Gene3D" id="3.30.559.10">
    <property type="entry name" value="Chloramphenicol acetyltransferase-like domain"/>
    <property type="match status" value="1"/>
</dbReference>
<dbReference type="Pfam" id="PF06974">
    <property type="entry name" value="WS_DGAT_C"/>
    <property type="match status" value="1"/>
</dbReference>
<proteinExistence type="inferred from homology"/>
<evidence type="ECO:0000256" key="5">
    <source>
        <dbReference type="ARBA" id="ARBA00022516"/>
    </source>
</evidence>
<evidence type="ECO:0000256" key="10">
    <source>
        <dbReference type="ARBA" id="ARBA00048109"/>
    </source>
</evidence>
<dbReference type="InterPro" id="IPR014292">
    <property type="entry name" value="Acyl_transf_WS/DGAT"/>
</dbReference>
<organism evidence="14">
    <name type="scientific">uncultured Gemmatimonadaceae bacterium</name>
    <dbReference type="NCBI Taxonomy" id="246130"/>
    <lineage>
        <taxon>Bacteria</taxon>
        <taxon>Pseudomonadati</taxon>
        <taxon>Gemmatimonadota</taxon>
        <taxon>Gemmatimonadia</taxon>
        <taxon>Gemmatimonadales</taxon>
        <taxon>Gemmatimonadaceae</taxon>
        <taxon>environmental samples</taxon>
    </lineage>
</organism>
<evidence type="ECO:0000256" key="1">
    <source>
        <dbReference type="ARBA" id="ARBA00004771"/>
    </source>
</evidence>
<keyword evidence="6 14" id="KW-0808">Transferase</keyword>
<comment type="catalytic activity">
    <reaction evidence="10">
        <text>an acyl-CoA + a 1,2-diacyl-sn-glycerol = a triacyl-sn-glycerol + CoA</text>
        <dbReference type="Rhea" id="RHEA:10868"/>
        <dbReference type="ChEBI" id="CHEBI:17815"/>
        <dbReference type="ChEBI" id="CHEBI:57287"/>
        <dbReference type="ChEBI" id="CHEBI:58342"/>
        <dbReference type="ChEBI" id="CHEBI:64615"/>
        <dbReference type="EC" id="2.3.1.20"/>
    </reaction>
</comment>
<dbReference type="PANTHER" id="PTHR31650:SF1">
    <property type="entry name" value="WAX ESTER SYNTHASE_DIACYLGLYCEROL ACYLTRANSFERASE 4-RELATED"/>
    <property type="match status" value="1"/>
</dbReference>
<dbReference type="SUPFAM" id="SSF55073">
    <property type="entry name" value="Nucleotide cyclase"/>
    <property type="match status" value="1"/>
</dbReference>
<dbReference type="AlphaFoldDB" id="A0A6J4MGZ5"/>
<dbReference type="InterPro" id="IPR029787">
    <property type="entry name" value="Nucleotide_cyclase"/>
</dbReference>
<dbReference type="Pfam" id="PF03007">
    <property type="entry name" value="WS_DGAT_cat"/>
    <property type="match status" value="1"/>
</dbReference>
<evidence type="ECO:0000259" key="13">
    <source>
        <dbReference type="Pfam" id="PF06974"/>
    </source>
</evidence>
<comment type="pathway">
    <text evidence="1">Glycerolipid metabolism; triacylglycerol biosynthesis.</text>
</comment>
<evidence type="ECO:0000256" key="9">
    <source>
        <dbReference type="ARBA" id="ARBA00023315"/>
    </source>
</evidence>
<dbReference type="EC" id="2.3.1.20" evidence="4"/>